<dbReference type="EMBL" id="FBYC01000004">
    <property type="protein sequence ID" value="CUX80048.1"/>
    <property type="molecule type" value="Genomic_DNA"/>
</dbReference>
<organism evidence="3 4">
    <name type="scientific">Roseibaca calidilacus</name>
    <dbReference type="NCBI Taxonomy" id="1666912"/>
    <lineage>
        <taxon>Bacteria</taxon>
        <taxon>Pseudomonadati</taxon>
        <taxon>Pseudomonadota</taxon>
        <taxon>Alphaproteobacteria</taxon>
        <taxon>Rhodobacterales</taxon>
        <taxon>Paracoccaceae</taxon>
        <taxon>Roseinatronobacter</taxon>
    </lineage>
</organism>
<dbReference type="AlphaFoldDB" id="A0A0P7W8W3"/>
<accession>A0A0P7W8W3</accession>
<protein>
    <submittedName>
        <fullName evidence="3">Toxin-antitoxin system RelE family antidote component</fullName>
    </submittedName>
    <submittedName>
        <fullName evidence="2">mRNA interferase RelE/StbE</fullName>
    </submittedName>
</protein>
<sequence length="83" mass="9221">MKQISYTKSAIKALRRMPANTAMLIRTKIEAYATDQASQANNVKSLKGREGIRLRVGDWRVIMDDQGNVLAVLDIGPRGGIYD</sequence>
<evidence type="ECO:0000313" key="4">
    <source>
        <dbReference type="Proteomes" id="UP000050413"/>
    </source>
</evidence>
<dbReference type="RefSeq" id="WP_072245020.1">
    <property type="nucleotide sequence ID" value="NZ_FBYC01000004.1"/>
</dbReference>
<dbReference type="Gene3D" id="3.30.2310.20">
    <property type="entry name" value="RelE-like"/>
    <property type="match status" value="1"/>
</dbReference>
<keyword evidence="1" id="KW-1277">Toxin-antitoxin system</keyword>
<evidence type="ECO:0000313" key="2">
    <source>
        <dbReference type="EMBL" id="CUX80048.1"/>
    </source>
</evidence>
<dbReference type="EMBL" id="LJSG01000001">
    <property type="protein sequence ID" value="KPP96344.1"/>
    <property type="molecule type" value="Genomic_DNA"/>
</dbReference>
<dbReference type="InterPro" id="IPR035093">
    <property type="entry name" value="RelE/ParE_toxin_dom_sf"/>
</dbReference>
<dbReference type="Proteomes" id="UP000182045">
    <property type="component" value="Unassembled WGS sequence"/>
</dbReference>
<comment type="caution">
    <text evidence="3">The sequence shown here is derived from an EMBL/GenBank/DDBJ whole genome shotgun (WGS) entry which is preliminary data.</text>
</comment>
<dbReference type="STRING" id="1666912.Ga0058931_0753"/>
<dbReference type="SUPFAM" id="SSF143011">
    <property type="entry name" value="RelE-like"/>
    <property type="match status" value="1"/>
</dbReference>
<dbReference type="Pfam" id="PF05016">
    <property type="entry name" value="ParE_toxin"/>
    <property type="match status" value="1"/>
</dbReference>
<dbReference type="InterPro" id="IPR007712">
    <property type="entry name" value="RelE/ParE_toxin"/>
</dbReference>
<dbReference type="PATRIC" id="fig|1666912.4.peg.2523"/>
<proteinExistence type="predicted"/>
<evidence type="ECO:0000313" key="3">
    <source>
        <dbReference type="EMBL" id="KPP96344.1"/>
    </source>
</evidence>
<reference evidence="3 4" key="1">
    <citation type="submission" date="2015-09" db="EMBL/GenBank/DDBJ databases">
        <title>Identification and resolution of microdiversity through metagenomic sequencing of parallel consortia.</title>
        <authorList>
            <person name="Nelson W.C."/>
            <person name="Romine M.F."/>
            <person name="Lindemann S.R."/>
        </authorList>
    </citation>
    <scope>NUCLEOTIDE SEQUENCE [LARGE SCALE GENOMIC DNA]</scope>
    <source>
        <strain evidence="3">HL-91</strain>
    </source>
</reference>
<name>A0A0P7W8W3_9RHOB</name>
<evidence type="ECO:0000256" key="1">
    <source>
        <dbReference type="ARBA" id="ARBA00022649"/>
    </source>
</evidence>
<reference evidence="2 5" key="2">
    <citation type="submission" date="2016-01" db="EMBL/GenBank/DDBJ databases">
        <authorList>
            <person name="Varghese N."/>
        </authorList>
    </citation>
    <scope>NUCLEOTIDE SEQUENCE [LARGE SCALE GENOMIC DNA]</scope>
    <source>
        <strain evidence="2 5">HL-91</strain>
    </source>
</reference>
<keyword evidence="5" id="KW-1185">Reference proteome</keyword>
<dbReference type="Proteomes" id="UP000050413">
    <property type="component" value="Unassembled WGS sequence"/>
</dbReference>
<dbReference type="OrthoDB" id="428094at2"/>
<gene>
    <name evidence="2" type="ORF">Ga0058931_0753</name>
    <name evidence="3" type="ORF">HLUCCA05_14820</name>
</gene>
<evidence type="ECO:0000313" key="5">
    <source>
        <dbReference type="Proteomes" id="UP000182045"/>
    </source>
</evidence>